<evidence type="ECO:0000313" key="2">
    <source>
        <dbReference type="EMBL" id="MEE8658257.1"/>
    </source>
</evidence>
<keyword evidence="3" id="KW-1185">Reference proteome</keyword>
<evidence type="ECO:0000259" key="1">
    <source>
        <dbReference type="PROSITE" id="PS50943"/>
    </source>
</evidence>
<dbReference type="SUPFAM" id="SSF47413">
    <property type="entry name" value="lambda repressor-like DNA-binding domains"/>
    <property type="match status" value="1"/>
</dbReference>
<name>A0ABU7U300_9PROT</name>
<dbReference type="Proteomes" id="UP001312908">
    <property type="component" value="Unassembled WGS sequence"/>
</dbReference>
<accession>A0ABU7U300</accession>
<dbReference type="EMBL" id="JAWJZY010000002">
    <property type="protein sequence ID" value="MEE8658257.1"/>
    <property type="molecule type" value="Genomic_DNA"/>
</dbReference>
<dbReference type="Pfam" id="PF01381">
    <property type="entry name" value="HTH_3"/>
    <property type="match status" value="1"/>
</dbReference>
<feature type="domain" description="HTH cro/C1-type" evidence="1">
    <location>
        <begin position="20"/>
        <end position="74"/>
    </location>
</feature>
<reference evidence="2 3" key="1">
    <citation type="submission" date="2023-10" db="EMBL/GenBank/DDBJ databases">
        <title>Sorlinia euscelidii gen. nov., sp. nov., an acetic acid bacteria isolated from the gut of Euscelidius variegatus emitter.</title>
        <authorList>
            <person name="Michoud G."/>
            <person name="Marasco R."/>
            <person name="Seferji K."/>
            <person name="Gonella E."/>
            <person name="Garuglieri E."/>
            <person name="Alma A."/>
            <person name="Mapelli F."/>
            <person name="Borin S."/>
            <person name="Daffonchio D."/>
            <person name="Crotti E."/>
        </authorList>
    </citation>
    <scope>NUCLEOTIDE SEQUENCE [LARGE SCALE GENOMIC DNA]</scope>
    <source>
        <strain evidence="2 3">EV16P</strain>
    </source>
</reference>
<dbReference type="InterPro" id="IPR010982">
    <property type="entry name" value="Lambda_DNA-bd_dom_sf"/>
</dbReference>
<sequence>MLQSRDIPQENVRQIFARRLRAERDARAITQKQICERTGLGQPFISNVERGKITISLDNAGKVAAALGLPLYKLLEPCGHGRGG</sequence>
<dbReference type="PROSITE" id="PS50943">
    <property type="entry name" value="HTH_CROC1"/>
    <property type="match status" value="1"/>
</dbReference>
<dbReference type="Gene3D" id="1.10.260.40">
    <property type="entry name" value="lambda repressor-like DNA-binding domains"/>
    <property type="match status" value="1"/>
</dbReference>
<protein>
    <recommendedName>
        <fullName evidence="1">HTH cro/C1-type domain-containing protein</fullName>
    </recommendedName>
</protein>
<evidence type="ECO:0000313" key="3">
    <source>
        <dbReference type="Proteomes" id="UP001312908"/>
    </source>
</evidence>
<proteinExistence type="predicted"/>
<dbReference type="SMART" id="SM00530">
    <property type="entry name" value="HTH_XRE"/>
    <property type="match status" value="1"/>
</dbReference>
<comment type="caution">
    <text evidence="2">The sequence shown here is derived from an EMBL/GenBank/DDBJ whole genome shotgun (WGS) entry which is preliminary data.</text>
</comment>
<dbReference type="CDD" id="cd00093">
    <property type="entry name" value="HTH_XRE"/>
    <property type="match status" value="1"/>
</dbReference>
<gene>
    <name evidence="2" type="ORF">DOFOFD_04450</name>
</gene>
<dbReference type="InterPro" id="IPR001387">
    <property type="entry name" value="Cro/C1-type_HTH"/>
</dbReference>
<organism evidence="2 3">
    <name type="scientific">Sorlinia euscelidii</name>
    <dbReference type="NCBI Taxonomy" id="3081148"/>
    <lineage>
        <taxon>Bacteria</taxon>
        <taxon>Pseudomonadati</taxon>
        <taxon>Pseudomonadota</taxon>
        <taxon>Alphaproteobacteria</taxon>
        <taxon>Acetobacterales</taxon>
        <taxon>Acetobacteraceae</taxon>
        <taxon>Sorlinia</taxon>
    </lineage>
</organism>